<dbReference type="AlphaFoldDB" id="A0A1H4QHL8"/>
<proteinExistence type="predicted"/>
<gene>
    <name evidence="1" type="ORF">SAMN04490357_1407</name>
</gene>
<reference evidence="1 2" key="1">
    <citation type="submission" date="2016-10" db="EMBL/GenBank/DDBJ databases">
        <authorList>
            <person name="de Groot N.N."/>
        </authorList>
    </citation>
    <scope>NUCLEOTIDE SEQUENCE [LARGE SCALE GENOMIC DNA]</scope>
    <source>
        <strain evidence="1 2">DSM 40306</strain>
    </source>
</reference>
<organism evidence="1 2">
    <name type="scientific">Streptomyces misionensis</name>
    <dbReference type="NCBI Taxonomy" id="67331"/>
    <lineage>
        <taxon>Bacteria</taxon>
        <taxon>Bacillati</taxon>
        <taxon>Actinomycetota</taxon>
        <taxon>Actinomycetes</taxon>
        <taxon>Kitasatosporales</taxon>
        <taxon>Streptomycetaceae</taxon>
        <taxon>Streptomyces</taxon>
    </lineage>
</organism>
<dbReference type="EMBL" id="FNTD01000004">
    <property type="protein sequence ID" value="SEC19083.1"/>
    <property type="molecule type" value="Genomic_DNA"/>
</dbReference>
<dbReference type="RefSeq" id="WP_244174827.1">
    <property type="nucleotide sequence ID" value="NZ_FNTD01000004.1"/>
</dbReference>
<evidence type="ECO:0000313" key="2">
    <source>
        <dbReference type="Proteomes" id="UP000182375"/>
    </source>
</evidence>
<dbReference type="GeneID" id="95510625"/>
<sequence>MTRGMAEWAHGRTGRTVTWPAPDAYVLVDGVLLRMVPEPPGLPPGTPVIVRHDRARRLPVAQEDTGAAAG</sequence>
<protein>
    <submittedName>
        <fullName evidence="1">Uncharacterized protein</fullName>
    </submittedName>
</protein>
<dbReference type="STRING" id="67331.SAMN04490357_1407"/>
<accession>A0A1H4QHL8</accession>
<name>A0A1H4QHL8_9ACTN</name>
<dbReference type="Proteomes" id="UP000182375">
    <property type="component" value="Unassembled WGS sequence"/>
</dbReference>
<evidence type="ECO:0000313" key="1">
    <source>
        <dbReference type="EMBL" id="SEC19083.1"/>
    </source>
</evidence>